<evidence type="ECO:0000313" key="1">
    <source>
        <dbReference type="EMBL" id="CAC5367407.1"/>
    </source>
</evidence>
<dbReference type="OrthoDB" id="6272653at2759"/>
<organism evidence="1 2">
    <name type="scientific">Mytilus coruscus</name>
    <name type="common">Sea mussel</name>
    <dbReference type="NCBI Taxonomy" id="42192"/>
    <lineage>
        <taxon>Eukaryota</taxon>
        <taxon>Metazoa</taxon>
        <taxon>Spiralia</taxon>
        <taxon>Lophotrochozoa</taxon>
        <taxon>Mollusca</taxon>
        <taxon>Bivalvia</taxon>
        <taxon>Autobranchia</taxon>
        <taxon>Pteriomorphia</taxon>
        <taxon>Mytilida</taxon>
        <taxon>Mytiloidea</taxon>
        <taxon>Mytilidae</taxon>
        <taxon>Mytilinae</taxon>
        <taxon>Mytilus</taxon>
    </lineage>
</organism>
<dbReference type="PANTHER" id="PTHR24024:SF18">
    <property type="entry name" value="SHORT-CHAIN COLLAGEN C4-LIKE"/>
    <property type="match status" value="1"/>
</dbReference>
<accession>A0A6J8AFX1</accession>
<dbReference type="GO" id="GO:0005615">
    <property type="term" value="C:extracellular space"/>
    <property type="evidence" value="ECO:0007669"/>
    <property type="project" value="TreeGrafter"/>
</dbReference>
<sequence length="238" mass="26313">MISMPLIDGVKATLKADLDTTDLNNHLKAYIEQHIQKGVQAAMKDVMKQLVDDGLEEANVIINATVREHLKGIGAKLVYTGQAGGNYFANTGGGINYLCLPNDPEIGQQQSYDNSQLYGVEYEIHSRVKPHGWRTMGHLEVPCAVCHSRRKSSKIIIPGRQTCYSDWSAEYSGYLMSSHSGHNGRNEFICVDLNAEPFDNRSSNEDGALLYPIRTECGSLRCPPYTDNADVLCVVCTK</sequence>
<evidence type="ECO:0000313" key="2">
    <source>
        <dbReference type="Proteomes" id="UP000507470"/>
    </source>
</evidence>
<protein>
    <submittedName>
        <fullName evidence="1">Uncharacterized protein</fullName>
    </submittedName>
</protein>
<dbReference type="Proteomes" id="UP000507470">
    <property type="component" value="Unassembled WGS sequence"/>
</dbReference>
<reference evidence="1 2" key="1">
    <citation type="submission" date="2020-06" db="EMBL/GenBank/DDBJ databases">
        <authorList>
            <person name="Li R."/>
            <person name="Bekaert M."/>
        </authorList>
    </citation>
    <scope>NUCLEOTIDE SEQUENCE [LARGE SCALE GENOMIC DNA]</scope>
    <source>
        <strain evidence="2">wild</strain>
    </source>
</reference>
<proteinExistence type="predicted"/>
<keyword evidence="2" id="KW-1185">Reference proteome</keyword>
<dbReference type="AlphaFoldDB" id="A0A6J8AFX1"/>
<name>A0A6J8AFX1_MYTCO</name>
<dbReference type="InterPro" id="IPR051077">
    <property type="entry name" value="Ca-dependent_lectin"/>
</dbReference>
<gene>
    <name evidence="1" type="ORF">MCOR_7319</name>
</gene>
<dbReference type="PANTHER" id="PTHR24024">
    <property type="entry name" value="PULMONARY SURFACTANT-ASSOCIATED PROTEIN A"/>
    <property type="match status" value="1"/>
</dbReference>
<dbReference type="EMBL" id="CACVKT020001360">
    <property type="protein sequence ID" value="CAC5367407.1"/>
    <property type="molecule type" value="Genomic_DNA"/>
</dbReference>